<protein>
    <submittedName>
        <fullName evidence="4">Vasotab-like isoform X1</fullName>
    </submittedName>
    <submittedName>
        <fullName evidence="5 6">Vasotab-like isoform X2</fullName>
    </submittedName>
</protein>
<feature type="signal peptide" evidence="1">
    <location>
        <begin position="1"/>
        <end position="20"/>
    </location>
</feature>
<evidence type="ECO:0000259" key="2">
    <source>
        <dbReference type="PROSITE" id="PS51465"/>
    </source>
</evidence>
<evidence type="ECO:0000256" key="1">
    <source>
        <dbReference type="SAM" id="SignalP"/>
    </source>
</evidence>
<dbReference type="PROSITE" id="PS51465">
    <property type="entry name" value="KAZAL_2"/>
    <property type="match status" value="1"/>
</dbReference>
<feature type="domain" description="Kazal-like" evidence="2">
    <location>
        <begin position="17"/>
        <end position="72"/>
    </location>
</feature>
<dbReference type="CDD" id="cd00104">
    <property type="entry name" value="KAZAL_FS"/>
    <property type="match status" value="1"/>
</dbReference>
<organism evidence="3 5">
    <name type="scientific">Agrilus planipennis</name>
    <name type="common">Emerald ash borer</name>
    <name type="synonym">Agrilus marcopoli</name>
    <dbReference type="NCBI Taxonomy" id="224129"/>
    <lineage>
        <taxon>Eukaryota</taxon>
        <taxon>Metazoa</taxon>
        <taxon>Ecdysozoa</taxon>
        <taxon>Arthropoda</taxon>
        <taxon>Hexapoda</taxon>
        <taxon>Insecta</taxon>
        <taxon>Pterygota</taxon>
        <taxon>Neoptera</taxon>
        <taxon>Endopterygota</taxon>
        <taxon>Coleoptera</taxon>
        <taxon>Polyphaga</taxon>
        <taxon>Elateriformia</taxon>
        <taxon>Buprestoidea</taxon>
        <taxon>Buprestidae</taxon>
        <taxon>Agrilinae</taxon>
        <taxon>Agrilus</taxon>
    </lineage>
</organism>
<name>A0A7F5R890_AGRPL</name>
<dbReference type="OrthoDB" id="328123at2759"/>
<dbReference type="AlphaFoldDB" id="A0A7F5R890"/>
<proteinExistence type="predicted"/>
<dbReference type="RefSeq" id="XP_025832192.1">
    <property type="nucleotide sequence ID" value="XM_025976407.1"/>
</dbReference>
<dbReference type="SUPFAM" id="SSF100895">
    <property type="entry name" value="Kazal-type serine protease inhibitors"/>
    <property type="match status" value="1"/>
</dbReference>
<dbReference type="Pfam" id="PF07648">
    <property type="entry name" value="Kazal_2"/>
    <property type="match status" value="1"/>
</dbReference>
<dbReference type="InterPro" id="IPR002350">
    <property type="entry name" value="Kazal_dom"/>
</dbReference>
<dbReference type="KEGG" id="apln:108734909"/>
<keyword evidence="3" id="KW-1185">Reference proteome</keyword>
<dbReference type="InterPro" id="IPR036058">
    <property type="entry name" value="Kazal_dom_sf"/>
</dbReference>
<evidence type="ECO:0000313" key="4">
    <source>
        <dbReference type="RefSeq" id="XP_025832192.1"/>
    </source>
</evidence>
<dbReference type="Proteomes" id="UP000192223">
    <property type="component" value="Unplaced"/>
</dbReference>
<keyword evidence="1" id="KW-0732">Signal</keyword>
<accession>A0A7F5R890</accession>
<evidence type="ECO:0000313" key="6">
    <source>
        <dbReference type="RefSeq" id="XP_025832194.1"/>
    </source>
</evidence>
<sequence length="88" mass="9578">MNKLLPLLLVAFMVQSWSYAQDCPVCTAQYQPVCGVNGKGHKRTFSNACVLGQTNCAENQDYTFLRAGVCGADESKARSSTNQFADAH</sequence>
<dbReference type="SMART" id="SM00280">
    <property type="entry name" value="KAZAL"/>
    <property type="match status" value="1"/>
</dbReference>
<evidence type="ECO:0000313" key="3">
    <source>
        <dbReference type="Proteomes" id="UP000192223"/>
    </source>
</evidence>
<dbReference type="RefSeq" id="XP_025832193.1">
    <property type="nucleotide sequence ID" value="XM_025976408.1"/>
</dbReference>
<dbReference type="Gene3D" id="3.30.60.30">
    <property type="match status" value="1"/>
</dbReference>
<reference evidence="4 5" key="1">
    <citation type="submission" date="2025-04" db="UniProtKB">
        <authorList>
            <consortium name="RefSeq"/>
        </authorList>
    </citation>
    <scope>IDENTIFICATION</scope>
    <source>
        <tissue evidence="4 5">Entire body</tissue>
    </source>
</reference>
<gene>
    <name evidence="4 5 6" type="primary">LOC108734909</name>
</gene>
<feature type="chain" id="PRO_5044657256" evidence="1">
    <location>
        <begin position="21"/>
        <end position="88"/>
    </location>
</feature>
<dbReference type="RefSeq" id="XP_025832194.1">
    <property type="nucleotide sequence ID" value="XM_025976409.1"/>
</dbReference>
<evidence type="ECO:0000313" key="5">
    <source>
        <dbReference type="RefSeq" id="XP_025832193.1"/>
    </source>
</evidence>
<dbReference type="GeneID" id="108734909"/>